<dbReference type="InterPro" id="IPR002182">
    <property type="entry name" value="NB-ARC"/>
</dbReference>
<evidence type="ECO:0000256" key="2">
    <source>
        <dbReference type="ARBA" id="ARBA00022737"/>
    </source>
</evidence>
<dbReference type="Gene3D" id="1.10.8.430">
    <property type="entry name" value="Helical domain of apoptotic protease-activating factors"/>
    <property type="match status" value="1"/>
</dbReference>
<organism evidence="12 13">
    <name type="scientific">Stephania cephalantha</name>
    <dbReference type="NCBI Taxonomy" id="152367"/>
    <lineage>
        <taxon>Eukaryota</taxon>
        <taxon>Viridiplantae</taxon>
        <taxon>Streptophyta</taxon>
        <taxon>Embryophyta</taxon>
        <taxon>Tracheophyta</taxon>
        <taxon>Spermatophyta</taxon>
        <taxon>Magnoliopsida</taxon>
        <taxon>Ranunculales</taxon>
        <taxon>Menispermaceae</taxon>
        <taxon>Menispermoideae</taxon>
        <taxon>Cissampelideae</taxon>
        <taxon>Stephania</taxon>
    </lineage>
</organism>
<evidence type="ECO:0000256" key="1">
    <source>
        <dbReference type="ARBA" id="ARBA00022614"/>
    </source>
</evidence>
<evidence type="ECO:0000259" key="8">
    <source>
        <dbReference type="Pfam" id="PF18052"/>
    </source>
</evidence>
<evidence type="ECO:0000313" key="13">
    <source>
        <dbReference type="Proteomes" id="UP001419268"/>
    </source>
</evidence>
<dbReference type="InterPro" id="IPR036388">
    <property type="entry name" value="WH-like_DNA-bd_sf"/>
</dbReference>
<evidence type="ECO:0000259" key="11">
    <source>
        <dbReference type="Pfam" id="PF25019"/>
    </source>
</evidence>
<evidence type="ECO:0000313" key="12">
    <source>
        <dbReference type="EMBL" id="KAK9140979.1"/>
    </source>
</evidence>
<dbReference type="EMBL" id="JBBNAG010000004">
    <property type="protein sequence ID" value="KAK9140979.1"/>
    <property type="molecule type" value="Genomic_DNA"/>
</dbReference>
<dbReference type="FunFam" id="3.40.50.300:FF:001091">
    <property type="entry name" value="Probable disease resistance protein At1g61300"/>
    <property type="match status" value="1"/>
</dbReference>
<evidence type="ECO:0000256" key="5">
    <source>
        <dbReference type="ARBA" id="ARBA00022840"/>
    </source>
</evidence>
<protein>
    <recommendedName>
        <fullName evidence="14">Disease resistance protein RGA3</fullName>
    </recommendedName>
</protein>
<dbReference type="InterPro" id="IPR041118">
    <property type="entry name" value="Rx_N"/>
</dbReference>
<dbReference type="InterPro" id="IPR057135">
    <property type="entry name" value="At4g27190-like_LRR"/>
</dbReference>
<dbReference type="GO" id="GO:0006952">
    <property type="term" value="P:defense response"/>
    <property type="evidence" value="ECO:0007669"/>
    <property type="project" value="UniProtKB-KW"/>
</dbReference>
<dbReference type="InterPro" id="IPR058922">
    <property type="entry name" value="WHD_DRP"/>
</dbReference>
<feature type="domain" description="Disease resistance N-terminal" evidence="8">
    <location>
        <begin position="10"/>
        <end position="91"/>
    </location>
</feature>
<dbReference type="InterPro" id="IPR038005">
    <property type="entry name" value="RX-like_CC"/>
</dbReference>
<feature type="domain" description="Disease resistance protein winged helix" evidence="10">
    <location>
        <begin position="440"/>
        <end position="514"/>
    </location>
</feature>
<dbReference type="InterPro" id="IPR056789">
    <property type="entry name" value="LRR_R13L1-DRL21"/>
</dbReference>
<dbReference type="Pfam" id="PF25019">
    <property type="entry name" value="LRR_R13L1-DRL21"/>
    <property type="match status" value="1"/>
</dbReference>
<dbReference type="CDD" id="cd14798">
    <property type="entry name" value="RX-CC_like"/>
    <property type="match status" value="1"/>
</dbReference>
<evidence type="ECO:0000259" key="10">
    <source>
        <dbReference type="Pfam" id="PF23559"/>
    </source>
</evidence>
<evidence type="ECO:0000259" key="7">
    <source>
        <dbReference type="Pfam" id="PF00931"/>
    </source>
</evidence>
<proteinExistence type="predicted"/>
<keyword evidence="5" id="KW-0067">ATP-binding</keyword>
<dbReference type="Pfam" id="PF23559">
    <property type="entry name" value="WHD_DRP"/>
    <property type="match status" value="1"/>
</dbReference>
<evidence type="ECO:0000256" key="6">
    <source>
        <dbReference type="SAM" id="Coils"/>
    </source>
</evidence>
<keyword evidence="1" id="KW-0433">Leucine-rich repeat</keyword>
<dbReference type="Gene3D" id="1.20.5.4130">
    <property type="match status" value="1"/>
</dbReference>
<evidence type="ECO:0000256" key="4">
    <source>
        <dbReference type="ARBA" id="ARBA00022821"/>
    </source>
</evidence>
<dbReference type="Gene3D" id="3.80.10.10">
    <property type="entry name" value="Ribonuclease Inhibitor"/>
    <property type="match status" value="3"/>
</dbReference>
<dbReference type="Pfam" id="PF00931">
    <property type="entry name" value="NB-ARC"/>
    <property type="match status" value="1"/>
</dbReference>
<dbReference type="GO" id="GO:0005524">
    <property type="term" value="F:ATP binding"/>
    <property type="evidence" value="ECO:0007669"/>
    <property type="project" value="UniProtKB-KW"/>
</dbReference>
<dbReference type="Pfam" id="PF23247">
    <property type="entry name" value="LRR_RPS2"/>
    <property type="match status" value="1"/>
</dbReference>
<dbReference type="PANTHER" id="PTHR36766">
    <property type="entry name" value="PLANT BROAD-SPECTRUM MILDEW RESISTANCE PROTEIN RPW8"/>
    <property type="match status" value="1"/>
</dbReference>
<dbReference type="Pfam" id="PF18052">
    <property type="entry name" value="Rx_N"/>
    <property type="match status" value="1"/>
</dbReference>
<evidence type="ECO:0008006" key="14">
    <source>
        <dbReference type="Google" id="ProtNLM"/>
    </source>
</evidence>
<dbReference type="FunFam" id="1.10.10.10:FF:000322">
    <property type="entry name" value="Probable disease resistance protein At1g63360"/>
    <property type="match status" value="1"/>
</dbReference>
<accession>A0AAP0PFG4</accession>
<comment type="caution">
    <text evidence="12">The sequence shown here is derived from an EMBL/GenBank/DDBJ whole genome shotgun (WGS) entry which is preliminary data.</text>
</comment>
<dbReference type="GO" id="GO:0051707">
    <property type="term" value="P:response to other organism"/>
    <property type="evidence" value="ECO:0007669"/>
    <property type="project" value="UniProtKB-ARBA"/>
</dbReference>
<dbReference type="PANTHER" id="PTHR36766:SF70">
    <property type="entry name" value="DISEASE RESISTANCE PROTEIN RGA4"/>
    <property type="match status" value="1"/>
</dbReference>
<name>A0AAP0PFG4_9MAGN</name>
<keyword evidence="13" id="KW-1185">Reference proteome</keyword>
<feature type="coiled-coil region" evidence="6">
    <location>
        <begin position="35"/>
        <end position="62"/>
    </location>
</feature>
<keyword evidence="2" id="KW-0677">Repeat</keyword>
<dbReference type="Gene3D" id="3.40.50.300">
    <property type="entry name" value="P-loop containing nucleotide triphosphate hydrolases"/>
    <property type="match status" value="1"/>
</dbReference>
<dbReference type="PRINTS" id="PR00364">
    <property type="entry name" value="DISEASERSIST"/>
</dbReference>
<keyword evidence="3" id="KW-0547">Nucleotide-binding</keyword>
<evidence type="ECO:0000259" key="9">
    <source>
        <dbReference type="Pfam" id="PF23247"/>
    </source>
</evidence>
<keyword evidence="4" id="KW-0611">Plant defense</keyword>
<feature type="domain" description="NB-ARC" evidence="7">
    <location>
        <begin position="198"/>
        <end position="353"/>
    </location>
</feature>
<feature type="domain" description="R13L1/DRL21-like LRR repeat region" evidence="11">
    <location>
        <begin position="703"/>
        <end position="831"/>
    </location>
</feature>
<dbReference type="Proteomes" id="UP001419268">
    <property type="component" value="Unassembled WGS sequence"/>
</dbReference>
<gene>
    <name evidence="12" type="ORF">Scep_010660</name>
</gene>
<dbReference type="InterPro" id="IPR042197">
    <property type="entry name" value="Apaf_helical"/>
</dbReference>
<evidence type="ECO:0000256" key="3">
    <source>
        <dbReference type="ARBA" id="ARBA00022741"/>
    </source>
</evidence>
<dbReference type="GO" id="GO:0043531">
    <property type="term" value="F:ADP binding"/>
    <property type="evidence" value="ECO:0007669"/>
    <property type="project" value="InterPro"/>
</dbReference>
<dbReference type="SUPFAM" id="SSF52540">
    <property type="entry name" value="P-loop containing nucleoside triphosphate hydrolases"/>
    <property type="match status" value="1"/>
</dbReference>
<keyword evidence="6" id="KW-0175">Coiled coil</keyword>
<dbReference type="InterPro" id="IPR027417">
    <property type="entry name" value="P-loop_NTPase"/>
</dbReference>
<sequence>MAEAIVVGGVGVIVKRIVALGLDEVGLLLGVNDEVRNLHGMLNNIQAVLEAAEKKLVKEKTLRVWLKDLKEVACDAEDVLDKIAYEELKQTIINNKVSNWFSTSNPLVLRFKIAHKIKDINKRLGAIDKRKNMFQGITAVEPHQSDLSNFGQMNNVRETSSFVDHSTVIAREVDKEKIVRMLIDQNTNDRQITDNNITLSVIPILGLGGLGKTTLAQLLYNEDVVKKHFDLRVWVCVSNNFDTTNLFAKILEQIIPNNTKRESSSKQVLQNDLENQLKEKKFLLVLDDVWNERKEKWDDFVLPLKSFGATGSRIIVTSRSHIVASIVGAENMYPLEVLSDDSCWDLFERQAFMPGGAEKTSKLVEIGKEIANKCKGVPLAAKVLGGLMHSKKEERDWLAVQNAEIWNVITDEENQIMEVLKLSYNNLHPTLKSCFSYCALFPKDFWISRELLIQLWMAQGLVGASSTLGESIMEDVGNSYFNILYSKCFFQEAEINAFGEITHCKMHDLVHDLAQSICESECQIMEKTNRNSEDISKCRHASSISPTTLESLHKAKKVRTIIGWESYSAVLDNGGTAEVTKISTFFDFKSLRVLDMSGFRGSKFSSSLGDKLRHLRFLDLSYTSIKSLPKWVTRLYNLQTLKLIKCDKLNKLPEDLKNLKKLRHLFIDDYSKWKKMAQAIGELHHLQTLPMFVACKEDGGHGISVLENLNNLRGMLDIFGLSLVKEASFAKRANLLEKSNLHELMLHWSRSFPYEGDDCDDLLVLEELRPHPNLKRLSIVHFRANQFPLWVSSGLALPNLVSMDISFCGHLEHIPSFSELPLLERLEVNRMSDVKYIGGWRDGIVTSNTQSSLSSYRSLKKLELEGMTSLEEWCEDAVTFPCLEEISIKYCHNLRKTPHRFPSLKSLELDDVGGLGVRSITSSLTSLTSLSITNCQDLEFLSQGLLRNNNQLNEIQVGRCPNLQAFLPDDDQEGSIIAKSSLRQLIIYECGSLTSIPDMRGLNSLQHLSIQRCPKLETIPREFLTSLVSLQTLYIFNCLQLKNIGFILSGKHSSFSSLTRLLLTRVADFAVIRIELLHSFKHLQHLQIKSCPNFQGFDEGRQVLKPGLVALQIFDCAAVTSIDLLGFVSLRELMIRQCTRLSSLHGLQLLTALEKLEIGHFSPELHYFPLTISDDEESNNCLTSLVELKIYGWPTLQSLPHQIQHLTTLKSLSIFCFTNLTTLPEWFGDLALLESLHIVTCTALMHLPSQRQMLRLALLKKLEISGCPRLKKRCDDIYGDRPEWHKIAHIPHLNIR</sequence>
<reference evidence="12 13" key="1">
    <citation type="submission" date="2024-01" db="EMBL/GenBank/DDBJ databases">
        <title>Genome assemblies of Stephania.</title>
        <authorList>
            <person name="Yang L."/>
        </authorList>
    </citation>
    <scope>NUCLEOTIDE SEQUENCE [LARGE SCALE GENOMIC DNA]</scope>
    <source>
        <strain evidence="12">JXDWG</strain>
        <tissue evidence="12">Leaf</tissue>
    </source>
</reference>
<dbReference type="Gene3D" id="1.10.10.10">
    <property type="entry name" value="Winged helix-like DNA-binding domain superfamily/Winged helix DNA-binding domain"/>
    <property type="match status" value="1"/>
</dbReference>
<feature type="domain" description="Disease resistance protein At4g27190-like leucine-rich repeats" evidence="9">
    <location>
        <begin position="899"/>
        <end position="1013"/>
    </location>
</feature>
<dbReference type="SUPFAM" id="SSF52058">
    <property type="entry name" value="L domain-like"/>
    <property type="match status" value="2"/>
</dbReference>
<dbReference type="InterPro" id="IPR032675">
    <property type="entry name" value="LRR_dom_sf"/>
</dbReference>